<dbReference type="RefSeq" id="WP_284132740.1">
    <property type="nucleotide sequence ID" value="NZ_JASKYM010000004.1"/>
</dbReference>
<reference evidence="2 3" key="1">
    <citation type="submission" date="2023-05" db="EMBL/GenBank/DDBJ databases">
        <title>Rombocin, a short stable natural nisin variant, displays selective antimicrobial activity against Listeria monocytogenes and employs dual mode of action to kill target bacterial strains.</title>
        <authorList>
            <person name="Wambui J."/>
            <person name="Stephan R."/>
            <person name="Kuipers O.P."/>
        </authorList>
    </citation>
    <scope>NUCLEOTIDE SEQUENCE [LARGE SCALE GENOMIC DNA]</scope>
    <source>
        <strain evidence="2 3">RC002</strain>
    </source>
</reference>
<comment type="caution">
    <text evidence="2">The sequence shown here is derived from an EMBL/GenBank/DDBJ whole genome shotgun (WGS) entry which is preliminary data.</text>
</comment>
<dbReference type="CDD" id="cd03449">
    <property type="entry name" value="R_hydratase"/>
    <property type="match status" value="1"/>
</dbReference>
<accession>A0ABT7ECK3</accession>
<proteinExistence type="predicted"/>
<organism evidence="2 3">
    <name type="scientific">Romboutsia sedimentorum</name>
    <dbReference type="NCBI Taxonomy" id="1368474"/>
    <lineage>
        <taxon>Bacteria</taxon>
        <taxon>Bacillati</taxon>
        <taxon>Bacillota</taxon>
        <taxon>Clostridia</taxon>
        <taxon>Peptostreptococcales</taxon>
        <taxon>Peptostreptococcaceae</taxon>
        <taxon>Romboutsia</taxon>
    </lineage>
</organism>
<protein>
    <submittedName>
        <fullName evidence="2">MaoC family dehydratase</fullName>
    </submittedName>
</protein>
<dbReference type="PANTHER" id="PTHR43437:SF3">
    <property type="entry name" value="HYDROXYACYL-THIOESTER DEHYDRATASE TYPE 2, MITOCHONDRIAL"/>
    <property type="match status" value="1"/>
</dbReference>
<evidence type="ECO:0000313" key="3">
    <source>
        <dbReference type="Proteomes" id="UP001301012"/>
    </source>
</evidence>
<dbReference type="InterPro" id="IPR002539">
    <property type="entry name" value="MaoC-like_dom"/>
</dbReference>
<keyword evidence="3" id="KW-1185">Reference proteome</keyword>
<gene>
    <name evidence="2" type="ORF">QOZ84_09575</name>
</gene>
<dbReference type="SUPFAM" id="SSF54637">
    <property type="entry name" value="Thioesterase/thiol ester dehydrase-isomerase"/>
    <property type="match status" value="1"/>
</dbReference>
<evidence type="ECO:0000313" key="2">
    <source>
        <dbReference type="EMBL" id="MDK2563798.1"/>
    </source>
</evidence>
<dbReference type="Pfam" id="PF01575">
    <property type="entry name" value="MaoC_dehydratas"/>
    <property type="match status" value="1"/>
</dbReference>
<name>A0ABT7ECK3_9FIRM</name>
<evidence type="ECO:0000259" key="1">
    <source>
        <dbReference type="Pfam" id="PF01575"/>
    </source>
</evidence>
<dbReference type="EMBL" id="JASKYM010000004">
    <property type="protein sequence ID" value="MDK2563798.1"/>
    <property type="molecule type" value="Genomic_DNA"/>
</dbReference>
<dbReference type="Gene3D" id="3.10.129.10">
    <property type="entry name" value="Hotdog Thioesterase"/>
    <property type="match status" value="1"/>
</dbReference>
<dbReference type="Proteomes" id="UP001301012">
    <property type="component" value="Unassembled WGS sequence"/>
</dbReference>
<sequence>MENIYYIGQKSDTTKTISEYDVYSFAGITGDFNYAHINEEYAKNTKFETRIAHGMISAGLISSVLGMKLPGNGTIYLSQSINFKKAVKIGDTIKAEVEIIEIIDKEKFTILKLKTVCYNQFGEIVTEGIAQVIPPSDK</sequence>
<dbReference type="InterPro" id="IPR029069">
    <property type="entry name" value="HotDog_dom_sf"/>
</dbReference>
<feature type="domain" description="MaoC-like" evidence="1">
    <location>
        <begin position="7"/>
        <end position="107"/>
    </location>
</feature>
<dbReference type="PANTHER" id="PTHR43437">
    <property type="entry name" value="HYDROXYACYL-THIOESTER DEHYDRATASE TYPE 2, MITOCHONDRIAL-RELATED"/>
    <property type="match status" value="1"/>
</dbReference>
<dbReference type="InterPro" id="IPR050965">
    <property type="entry name" value="UPF0336/Enoyl-CoA_hydratase"/>
</dbReference>